<dbReference type="InterPro" id="IPR050879">
    <property type="entry name" value="Acyltransferase_3"/>
</dbReference>
<keyword evidence="1" id="KW-1133">Transmembrane helix</keyword>
<dbReference type="EMBL" id="CP035758">
    <property type="protein sequence ID" value="QBD79592.1"/>
    <property type="molecule type" value="Genomic_DNA"/>
</dbReference>
<gene>
    <name evidence="3" type="ORF">EPA93_27890</name>
</gene>
<evidence type="ECO:0000256" key="1">
    <source>
        <dbReference type="SAM" id="Phobius"/>
    </source>
</evidence>
<evidence type="ECO:0000313" key="3">
    <source>
        <dbReference type="EMBL" id="QBD79592.1"/>
    </source>
</evidence>
<keyword evidence="4" id="KW-1185">Reference proteome</keyword>
<dbReference type="PANTHER" id="PTHR23028:SF53">
    <property type="entry name" value="ACYL_TRANSF_3 DOMAIN-CONTAINING PROTEIN"/>
    <property type="match status" value="1"/>
</dbReference>
<dbReference type="GO" id="GO:0016747">
    <property type="term" value="F:acyltransferase activity, transferring groups other than amino-acyl groups"/>
    <property type="evidence" value="ECO:0007669"/>
    <property type="project" value="InterPro"/>
</dbReference>
<dbReference type="GO" id="GO:0000271">
    <property type="term" value="P:polysaccharide biosynthetic process"/>
    <property type="evidence" value="ECO:0007669"/>
    <property type="project" value="TreeGrafter"/>
</dbReference>
<keyword evidence="1" id="KW-0472">Membrane</keyword>
<protein>
    <submittedName>
        <fullName evidence="3">Acyltransferase</fullName>
    </submittedName>
</protein>
<feature type="transmembrane region" description="Helical" evidence="1">
    <location>
        <begin position="273"/>
        <end position="291"/>
    </location>
</feature>
<dbReference type="InterPro" id="IPR002656">
    <property type="entry name" value="Acyl_transf_3_dom"/>
</dbReference>
<organism evidence="3 4">
    <name type="scientific">Ktedonosporobacter rubrisoli</name>
    <dbReference type="NCBI Taxonomy" id="2509675"/>
    <lineage>
        <taxon>Bacteria</taxon>
        <taxon>Bacillati</taxon>
        <taxon>Chloroflexota</taxon>
        <taxon>Ktedonobacteria</taxon>
        <taxon>Ktedonobacterales</taxon>
        <taxon>Ktedonosporobacteraceae</taxon>
        <taxon>Ktedonosporobacter</taxon>
    </lineage>
</organism>
<dbReference type="OrthoDB" id="147882at2"/>
<evidence type="ECO:0000259" key="2">
    <source>
        <dbReference type="Pfam" id="PF01757"/>
    </source>
</evidence>
<dbReference type="PANTHER" id="PTHR23028">
    <property type="entry name" value="ACETYLTRANSFERASE"/>
    <property type="match status" value="1"/>
</dbReference>
<dbReference type="Proteomes" id="UP000290365">
    <property type="component" value="Chromosome"/>
</dbReference>
<feature type="transmembrane region" description="Helical" evidence="1">
    <location>
        <begin position="379"/>
        <end position="404"/>
    </location>
</feature>
<name>A0A4P6JW42_KTERU</name>
<dbReference type="GO" id="GO:0016020">
    <property type="term" value="C:membrane"/>
    <property type="evidence" value="ECO:0007669"/>
    <property type="project" value="TreeGrafter"/>
</dbReference>
<reference evidence="3 4" key="1">
    <citation type="submission" date="2019-01" db="EMBL/GenBank/DDBJ databases">
        <title>Ktedonosporobacter rubrisoli SCAWS-G2.</title>
        <authorList>
            <person name="Huang Y."/>
            <person name="Yan B."/>
        </authorList>
    </citation>
    <scope>NUCLEOTIDE SEQUENCE [LARGE SCALE GENOMIC DNA]</scope>
    <source>
        <strain evidence="3 4">SCAWS-G2</strain>
    </source>
</reference>
<keyword evidence="3" id="KW-0012">Acyltransferase</keyword>
<feature type="transmembrane region" description="Helical" evidence="1">
    <location>
        <begin position="52"/>
        <end position="79"/>
    </location>
</feature>
<evidence type="ECO:0000313" key="4">
    <source>
        <dbReference type="Proteomes" id="UP000290365"/>
    </source>
</evidence>
<feature type="transmembrane region" description="Helical" evidence="1">
    <location>
        <begin position="100"/>
        <end position="117"/>
    </location>
</feature>
<dbReference type="AlphaFoldDB" id="A0A4P6JW42"/>
<feature type="transmembrane region" description="Helical" evidence="1">
    <location>
        <begin position="186"/>
        <end position="207"/>
    </location>
</feature>
<dbReference type="Pfam" id="PF01757">
    <property type="entry name" value="Acyl_transf_3"/>
    <property type="match status" value="1"/>
</dbReference>
<feature type="transmembrane region" description="Helical" evidence="1">
    <location>
        <begin position="219"/>
        <end position="236"/>
    </location>
</feature>
<sequence length="425" mass="48850">MLFSLVKANTRKNTIVVLDGVRAVACLLVIFYHINLINLRLHVWQPAALGPFITALAVAGGSGVTLFFLLSGFLLFLPYARALLCGADWPSARQFYLRRALRIMPCYYLSLFLLILVQEPRYLQPAHLQELGLFLSFFMDSSRATFRVLDGPLWSLAIEWQFYLLLPWLALLFRWIIGKGTQRKRWCLLLVCLLLMEVWGIGTHYWGNYYLANPQQTVLVPRPLLNVILFFSYGIIGKFLEDFAIGMGIAACYVLAQQAGWDGLLAGLRRWSVWLWWAGLCVLGFMALWNCNQMFRHSIALLDPLYPAYEFYSEAGLSLGFGLCLLAILFGPASLQRPFRWVPLRWLGLISYSLYIWHLPLLVNFGDHIQAYIAGWNGYLSYCLFWLFAVLLIFPFAYTFYIWIEQPGIQLCDSLRKQKSGEKLA</sequence>
<proteinExistence type="predicted"/>
<keyword evidence="3" id="KW-0808">Transferase</keyword>
<feature type="transmembrane region" description="Helical" evidence="1">
    <location>
        <begin position="346"/>
        <end position="367"/>
    </location>
</feature>
<feature type="transmembrane region" description="Helical" evidence="1">
    <location>
        <begin position="243"/>
        <end position="261"/>
    </location>
</feature>
<feature type="transmembrane region" description="Helical" evidence="1">
    <location>
        <begin position="12"/>
        <end position="32"/>
    </location>
</feature>
<dbReference type="KEGG" id="kbs:EPA93_27890"/>
<feature type="transmembrane region" description="Helical" evidence="1">
    <location>
        <begin position="311"/>
        <end position="334"/>
    </location>
</feature>
<accession>A0A4P6JW42</accession>
<feature type="transmembrane region" description="Helical" evidence="1">
    <location>
        <begin position="160"/>
        <end position="177"/>
    </location>
</feature>
<feature type="domain" description="Acyltransferase 3" evidence="2">
    <location>
        <begin position="18"/>
        <end position="401"/>
    </location>
</feature>
<keyword evidence="1" id="KW-0812">Transmembrane</keyword>